<dbReference type="InterPro" id="IPR005801">
    <property type="entry name" value="ADC_synthase"/>
</dbReference>
<keyword evidence="1" id="KW-0315">Glutamine amidotransferase</keyword>
<evidence type="ECO:0000313" key="8">
    <source>
        <dbReference type="EMBL" id="GAJ90634.1"/>
    </source>
</evidence>
<dbReference type="PRINTS" id="PR00096">
    <property type="entry name" value="GATASE"/>
</dbReference>
<dbReference type="EMBL" id="BAYX01000001">
    <property type="protein sequence ID" value="GAJ90634.1"/>
    <property type="molecule type" value="Genomic_DNA"/>
</dbReference>
<dbReference type="PANTHER" id="PTHR11236">
    <property type="entry name" value="AMINOBENZOATE/ANTHRANILATE SYNTHASE"/>
    <property type="match status" value="1"/>
</dbReference>
<dbReference type="PRINTS" id="PR00097">
    <property type="entry name" value="ANTSNTHASEII"/>
</dbReference>
<evidence type="ECO:0000259" key="5">
    <source>
        <dbReference type="Pfam" id="PF00117"/>
    </source>
</evidence>
<dbReference type="InterPro" id="IPR015890">
    <property type="entry name" value="Chorismate_C"/>
</dbReference>
<dbReference type="AlphaFoldDB" id="A0AA87Q161"/>
<dbReference type="PRINTS" id="PR00099">
    <property type="entry name" value="CPSGATASE"/>
</dbReference>
<dbReference type="InterPro" id="IPR017926">
    <property type="entry name" value="GATASE"/>
</dbReference>
<keyword evidence="3" id="KW-0822">Tryptophan biosynthesis</keyword>
<dbReference type="Pfam" id="PF04715">
    <property type="entry name" value="Anth_synt_I_N"/>
    <property type="match status" value="1"/>
</dbReference>
<accession>A0AA87Q161</accession>
<evidence type="ECO:0000259" key="6">
    <source>
        <dbReference type="Pfam" id="PF00425"/>
    </source>
</evidence>
<dbReference type="NCBIfam" id="TIGR01815">
    <property type="entry name" value="TrpE-clade3"/>
    <property type="match status" value="1"/>
</dbReference>
<protein>
    <recommendedName>
        <fullName evidence="2 3">Anthranilate synthase</fullName>
        <ecNumber evidence="2 3">4.1.3.27</ecNumber>
    </recommendedName>
</protein>
<dbReference type="GO" id="GO:0000162">
    <property type="term" value="P:L-tryptophan biosynthetic process"/>
    <property type="evidence" value="ECO:0007669"/>
    <property type="project" value="UniProtKB-UniRule"/>
</dbReference>
<dbReference type="Gene3D" id="3.60.120.10">
    <property type="entry name" value="Anthranilate synthase"/>
    <property type="match status" value="1"/>
</dbReference>
<feature type="domain" description="Glutamine amidotransferase" evidence="5">
    <location>
        <begin position="532"/>
        <end position="708"/>
    </location>
</feature>
<dbReference type="SUPFAM" id="SSF52317">
    <property type="entry name" value="Class I glutamine amidotransferase-like"/>
    <property type="match status" value="1"/>
</dbReference>
<sequence>MVTILRDDGAEIYETKGGITVTRQRRPTPYADAVSSYIDKLDERRGAVFSSNYEYPGRYTRWDTAIVDPPLGLSCNGRDVWIDAYNERGEVILGFITEKLKTVSEVTLGASTPRRLDLTVKTPDRVFTEEERSKMPTVFTVLRAVTDLFYSQADASIGFYGAFGYDLAFQFDAINLKLKRPDDQRDMVLYLPDEILVVDNYSAKAWIDRYDFAKGGVSTEDKAGDIAPEPFHHTDAIPPKSDHRPGEYAELVTKAKESFRKGDLFEVVPGQKFMERCDSKPSDISKRLKAINPSPYSFFINLGNQEYLVGASPEMFVRVSGRRIETCPISGTIKRGDDPIADSEQILKLLNSKKDESELTMCSDVDRNDKSRVCEPGSVKVIGRRQIEMYSRLIHTVDHIEGRLRDDMDAFDGFLSHAWAVTVTGAPKLWAMRFIESHEKSPRAWYGGAIGMVGFNGDMNTGLTLRTVRIKDGIAEVRAGATLLNDSNPEEEEAETELKASAMLSAIRDAKTGNSGKQQRDVASVGKGVKILLIDHEDSFVHTLANYFRQTGATVSTVRTPVPEEVFDRLDPDLVVLSPGPGNPKDFDCKATIKKARARNLPIFGVCLGLQALAEAYGGELRHLALPMHGKPSRIRVLEPGLVFSGLGREVTVGRYHSIFADPSTLPRDFMITAESEDGTIMGIEHVKEPIAAVQFHPESIMTLGGDAGMRMIENVVAHLARRAKTKAA</sequence>
<dbReference type="InterPro" id="IPR019999">
    <property type="entry name" value="Anth_synth_I-like"/>
</dbReference>
<dbReference type="Proteomes" id="UP000026941">
    <property type="component" value="Unassembled WGS sequence"/>
</dbReference>
<keyword evidence="3" id="KW-0057">Aromatic amino acid biosynthesis</keyword>
<evidence type="ECO:0000259" key="7">
    <source>
        <dbReference type="Pfam" id="PF04715"/>
    </source>
</evidence>
<dbReference type="RefSeq" id="WP_012651978.1">
    <property type="nucleotide sequence ID" value="NZ_BAYX01000001.1"/>
</dbReference>
<dbReference type="NCBIfam" id="NF010081">
    <property type="entry name" value="PRK13566.1"/>
    <property type="match status" value="1"/>
</dbReference>
<dbReference type="NCBIfam" id="TIGR00566">
    <property type="entry name" value="trpG_papA"/>
    <property type="match status" value="1"/>
</dbReference>
<feature type="region of interest" description="Disordered" evidence="4">
    <location>
        <begin position="223"/>
        <end position="244"/>
    </location>
</feature>
<feature type="domain" description="Chorismate-utilising enzyme C-terminal" evidence="6">
    <location>
        <begin position="247"/>
        <end position="499"/>
    </location>
</feature>
<dbReference type="PROSITE" id="PS51273">
    <property type="entry name" value="GATASE_TYPE_1"/>
    <property type="match status" value="1"/>
</dbReference>
<comment type="catalytic activity">
    <reaction evidence="3">
        <text>chorismate + L-glutamine = anthranilate + pyruvate + L-glutamate + H(+)</text>
        <dbReference type="Rhea" id="RHEA:21732"/>
        <dbReference type="ChEBI" id="CHEBI:15361"/>
        <dbReference type="ChEBI" id="CHEBI:15378"/>
        <dbReference type="ChEBI" id="CHEBI:16567"/>
        <dbReference type="ChEBI" id="CHEBI:29748"/>
        <dbReference type="ChEBI" id="CHEBI:29985"/>
        <dbReference type="ChEBI" id="CHEBI:58359"/>
        <dbReference type="EC" id="4.1.3.27"/>
    </reaction>
</comment>
<reference evidence="8 9" key="1">
    <citation type="submission" date="2014-05" db="EMBL/GenBank/DDBJ databases">
        <title>Whole genome shotgun sequence of Rhizobium rhizogenes NBRC 13257.</title>
        <authorList>
            <person name="Katano-Makiyama Y."/>
            <person name="Hosoyama A."/>
            <person name="Hashimoto M."/>
            <person name="Hosoyama Y."/>
            <person name="Noguchi M."/>
            <person name="Tsuchikane K."/>
            <person name="Kimura A."/>
            <person name="Ohji S."/>
            <person name="Ichikawa N."/>
            <person name="Yamazoe A."/>
            <person name="Fujita N."/>
        </authorList>
    </citation>
    <scope>NUCLEOTIDE SEQUENCE [LARGE SCALE GENOMIC DNA]</scope>
    <source>
        <strain evidence="8 9">NBRC 13257</strain>
    </source>
</reference>
<evidence type="ECO:0000256" key="1">
    <source>
        <dbReference type="ARBA" id="ARBA00022962"/>
    </source>
</evidence>
<dbReference type="Gene3D" id="3.40.50.880">
    <property type="match status" value="1"/>
</dbReference>
<dbReference type="PIRSF" id="PIRSF036934">
    <property type="entry name" value="TrpE-G"/>
    <property type="match status" value="1"/>
</dbReference>
<dbReference type="PANTHER" id="PTHR11236:SF9">
    <property type="entry name" value="ANTHRANILATE SYNTHASE COMPONENT 1"/>
    <property type="match status" value="1"/>
</dbReference>
<gene>
    <name evidence="8" type="ORF">RRH01S_01_00980</name>
</gene>
<evidence type="ECO:0000256" key="3">
    <source>
        <dbReference type="PIRNR" id="PIRNR036934"/>
    </source>
</evidence>
<dbReference type="Pfam" id="PF00117">
    <property type="entry name" value="GATase"/>
    <property type="match status" value="1"/>
</dbReference>
<comment type="pathway">
    <text evidence="3">Amino-acid biosynthesis; L-tryptophan biosynthesis; L-tryptophan from chorismate: step 1/5.</text>
</comment>
<feature type="domain" description="Anthranilate synthase component I N-terminal" evidence="7">
    <location>
        <begin position="122"/>
        <end position="206"/>
    </location>
</feature>
<dbReference type="EC" id="4.1.3.27" evidence="2 3"/>
<evidence type="ECO:0000256" key="4">
    <source>
        <dbReference type="SAM" id="MobiDB-lite"/>
    </source>
</evidence>
<dbReference type="GO" id="GO:0004049">
    <property type="term" value="F:anthranilate synthase activity"/>
    <property type="evidence" value="ECO:0007669"/>
    <property type="project" value="UniProtKB-UniRule"/>
</dbReference>
<dbReference type="CDD" id="cd01743">
    <property type="entry name" value="GATase1_Anthranilate_Synthase"/>
    <property type="match status" value="1"/>
</dbReference>
<dbReference type="Pfam" id="PF00425">
    <property type="entry name" value="Chorismate_bind"/>
    <property type="match status" value="1"/>
</dbReference>
<keyword evidence="3" id="KW-0456">Lyase</keyword>
<dbReference type="InterPro" id="IPR006805">
    <property type="entry name" value="Anth_synth_I_N"/>
</dbReference>
<dbReference type="SUPFAM" id="SSF56322">
    <property type="entry name" value="ADC synthase"/>
    <property type="match status" value="1"/>
</dbReference>
<name>A0AA87Q161_RHIRH</name>
<evidence type="ECO:0000313" key="9">
    <source>
        <dbReference type="Proteomes" id="UP000026941"/>
    </source>
</evidence>
<dbReference type="InterPro" id="IPR010112">
    <property type="entry name" value="TrpE-G_bact"/>
</dbReference>
<dbReference type="InterPro" id="IPR006221">
    <property type="entry name" value="TrpG/PapA_dom"/>
</dbReference>
<proteinExistence type="predicted"/>
<keyword evidence="3" id="KW-0028">Amino-acid biosynthesis</keyword>
<dbReference type="InterPro" id="IPR029062">
    <property type="entry name" value="Class_I_gatase-like"/>
</dbReference>
<comment type="caution">
    <text evidence="8">The sequence shown here is derived from an EMBL/GenBank/DDBJ whole genome shotgun (WGS) entry which is preliminary data.</text>
</comment>
<evidence type="ECO:0000256" key="2">
    <source>
        <dbReference type="NCBIfam" id="TIGR01815"/>
    </source>
</evidence>
<organism evidence="8 9">
    <name type="scientific">Rhizobium rhizogenes NBRC 13257</name>
    <dbReference type="NCBI Taxonomy" id="1220581"/>
    <lineage>
        <taxon>Bacteria</taxon>
        <taxon>Pseudomonadati</taxon>
        <taxon>Pseudomonadota</taxon>
        <taxon>Alphaproteobacteria</taxon>
        <taxon>Hyphomicrobiales</taxon>
        <taxon>Rhizobiaceae</taxon>
        <taxon>Rhizobium/Agrobacterium group</taxon>
        <taxon>Rhizobium</taxon>
    </lineage>
</organism>